<evidence type="ECO:0000256" key="3">
    <source>
        <dbReference type="SAM" id="MobiDB-lite"/>
    </source>
</evidence>
<dbReference type="AlphaFoldDB" id="A0A8J5JIG4"/>
<comment type="caution">
    <text evidence="4">The sequence shown here is derived from an EMBL/GenBank/DDBJ whole genome shotgun (WGS) entry which is preliminary data.</text>
</comment>
<dbReference type="SUPFAM" id="SSF100950">
    <property type="entry name" value="NagB/RpiA/CoA transferase-like"/>
    <property type="match status" value="1"/>
</dbReference>
<evidence type="ECO:0000313" key="4">
    <source>
        <dbReference type="EMBL" id="KAG7153699.1"/>
    </source>
</evidence>
<dbReference type="InterPro" id="IPR035979">
    <property type="entry name" value="RBD_domain_sf"/>
</dbReference>
<dbReference type="GO" id="GO:0003723">
    <property type="term" value="F:RNA binding"/>
    <property type="evidence" value="ECO:0007669"/>
    <property type="project" value="UniProtKB-KW"/>
</dbReference>
<sequence length="574" mass="64064">MFRSKGGIDVADIPTLTKHDIRDKVWSHFEEHDLATFPRPVSNRIPNFKGAGEAGQRVCNLQCFTSAQTIKVNPDKPQEEVRFLTLEAGKVLLVPTPRLRSGLFNRMEGHASENKENLRVMAQTEGMKKHSKPVGLDMGISVDLIVIGSVAVSRTGRRIGKGEGFADLEYAMMRTVRAVDDSTPIVTTVHDCQVFDELPSRLFGPHDVPVDFIVTPSEVIQVNHSLPKPEGIYWHLLSPEKFRQVPILRVLRDQEHDEGKDVTLAEGADLPSVEELRASGRGRGGNRGVRGARVAGRGRGAGRARGRYISEGEDGKGQKNIQYPTKVTINVSKKNRIVRRTVEATHEHDRLGSADLDDENQEQMGGMKSQRPRKPRLPVTYAVFLGKVPPACSVRPIDITWRGRNGFAFLRFTGPTEDCDNVLEKLDGLTLLDQPVVVERAKDKVVGKENDEDGRDGYYCEDDEAEERVAPRKPQVPRKPRLPITFAVFLGKVPPACRVRELKEALQNREVQPVDITWRGRSGFAFLRFTGPVNECDDVLSKLEGLTLQDQPVVVERAKDKAEEEEEEQDGDMG</sequence>
<dbReference type="InterPro" id="IPR037171">
    <property type="entry name" value="NagB/RpiA_transferase-like"/>
</dbReference>
<feature type="region of interest" description="Disordered" evidence="3">
    <location>
        <begin position="278"/>
        <end position="320"/>
    </location>
</feature>
<dbReference type="InterPro" id="IPR012677">
    <property type="entry name" value="Nucleotide-bd_a/b_plait_sf"/>
</dbReference>
<protein>
    <recommendedName>
        <fullName evidence="1">Methenyltetrahydrofolate synthase domain-containing protein</fullName>
    </recommendedName>
</protein>
<gene>
    <name evidence="4" type="primary">MTHFSD-L</name>
    <name evidence="4" type="ORF">Hamer_G009366</name>
</gene>
<dbReference type="GO" id="GO:0005737">
    <property type="term" value="C:cytoplasm"/>
    <property type="evidence" value="ECO:0007669"/>
    <property type="project" value="TreeGrafter"/>
</dbReference>
<accession>A0A8J5JIG4</accession>
<keyword evidence="2" id="KW-0694">RNA-binding</keyword>
<dbReference type="Proteomes" id="UP000747542">
    <property type="component" value="Unassembled WGS sequence"/>
</dbReference>
<dbReference type="PANTHER" id="PTHR13017">
    <property type="entry name" value="5-FORMYLTETRAHYDROFOLATE CYCLO-LIGASE-RELATED"/>
    <property type="match status" value="1"/>
</dbReference>
<dbReference type="InterPro" id="IPR002698">
    <property type="entry name" value="FTHF_cligase"/>
</dbReference>
<proteinExistence type="predicted"/>
<evidence type="ECO:0000256" key="1">
    <source>
        <dbReference type="ARBA" id="ARBA00015518"/>
    </source>
</evidence>
<evidence type="ECO:0000256" key="2">
    <source>
        <dbReference type="ARBA" id="ARBA00022884"/>
    </source>
</evidence>
<feature type="compositionally biased region" description="Basic and acidic residues" evidence="3">
    <location>
        <begin position="308"/>
        <end position="317"/>
    </location>
</feature>
<feature type="region of interest" description="Disordered" evidence="3">
    <location>
        <begin position="554"/>
        <end position="574"/>
    </location>
</feature>
<organism evidence="4 5">
    <name type="scientific">Homarus americanus</name>
    <name type="common">American lobster</name>
    <dbReference type="NCBI Taxonomy" id="6706"/>
    <lineage>
        <taxon>Eukaryota</taxon>
        <taxon>Metazoa</taxon>
        <taxon>Ecdysozoa</taxon>
        <taxon>Arthropoda</taxon>
        <taxon>Crustacea</taxon>
        <taxon>Multicrustacea</taxon>
        <taxon>Malacostraca</taxon>
        <taxon>Eumalacostraca</taxon>
        <taxon>Eucarida</taxon>
        <taxon>Decapoda</taxon>
        <taxon>Pleocyemata</taxon>
        <taxon>Astacidea</taxon>
        <taxon>Nephropoidea</taxon>
        <taxon>Nephropidae</taxon>
        <taxon>Homarus</taxon>
    </lineage>
</organism>
<feature type="region of interest" description="Disordered" evidence="3">
    <location>
        <begin position="344"/>
        <end position="373"/>
    </location>
</feature>
<dbReference type="FunFam" id="3.40.50.10420:FF:000001">
    <property type="entry name" value="Methenyltetrahydrofolate synthase domain-containing protein"/>
    <property type="match status" value="1"/>
</dbReference>
<dbReference type="SUPFAM" id="SSF54928">
    <property type="entry name" value="RNA-binding domain, RBD"/>
    <property type="match status" value="1"/>
</dbReference>
<dbReference type="PANTHER" id="PTHR13017:SF0">
    <property type="entry name" value="METHENYLTETRAHYDROFOLATE SYNTHASE DOMAIN-CONTAINING PROTEIN"/>
    <property type="match status" value="1"/>
</dbReference>
<name>A0A8J5JIG4_HOMAM</name>
<dbReference type="EMBL" id="JAHLQT010046319">
    <property type="protein sequence ID" value="KAG7153699.1"/>
    <property type="molecule type" value="Genomic_DNA"/>
</dbReference>
<feature type="compositionally biased region" description="Acidic residues" evidence="3">
    <location>
        <begin position="563"/>
        <end position="574"/>
    </location>
</feature>
<evidence type="ECO:0000313" key="5">
    <source>
        <dbReference type="Proteomes" id="UP000747542"/>
    </source>
</evidence>
<dbReference type="Gene3D" id="3.40.50.10420">
    <property type="entry name" value="NagB/RpiA/CoA transferase-like"/>
    <property type="match status" value="1"/>
</dbReference>
<dbReference type="InterPro" id="IPR024185">
    <property type="entry name" value="FTHF_cligase-like_sf"/>
</dbReference>
<dbReference type="Gene3D" id="3.30.70.330">
    <property type="match status" value="1"/>
</dbReference>
<dbReference type="Pfam" id="PF01812">
    <property type="entry name" value="5-FTHF_cyc-lig"/>
    <property type="match status" value="1"/>
</dbReference>
<keyword evidence="5" id="KW-1185">Reference proteome</keyword>
<reference evidence="4" key="1">
    <citation type="journal article" date="2021" name="Sci. Adv.">
        <title>The American lobster genome reveals insights on longevity, neural, and immune adaptations.</title>
        <authorList>
            <person name="Polinski J.M."/>
            <person name="Zimin A.V."/>
            <person name="Clark K.F."/>
            <person name="Kohn A.B."/>
            <person name="Sadowski N."/>
            <person name="Timp W."/>
            <person name="Ptitsyn A."/>
            <person name="Khanna P."/>
            <person name="Romanova D.Y."/>
            <person name="Williams P."/>
            <person name="Greenwood S.J."/>
            <person name="Moroz L.L."/>
            <person name="Walt D.R."/>
            <person name="Bodnar A.G."/>
        </authorList>
    </citation>
    <scope>NUCLEOTIDE SEQUENCE</scope>
    <source>
        <strain evidence="4">GMGI-L3</strain>
    </source>
</reference>